<keyword evidence="1" id="KW-0732">Signal</keyword>
<proteinExistence type="predicted"/>
<keyword evidence="3" id="KW-1185">Reference proteome</keyword>
<protein>
    <submittedName>
        <fullName evidence="2">Uncharacterized protein</fullName>
    </submittedName>
</protein>
<reference evidence="2 3" key="1">
    <citation type="submission" date="2021-02" db="EMBL/GenBank/DDBJ databases">
        <title>Variation within the Batrachochytrium salamandrivorans European outbreak.</title>
        <authorList>
            <person name="Kelly M."/>
            <person name="Pasmans F."/>
            <person name="Shea T.P."/>
            <person name="Munoz J.F."/>
            <person name="Carranza S."/>
            <person name="Cuomo C.A."/>
            <person name="Martel A."/>
        </authorList>
    </citation>
    <scope>NUCLEOTIDE SEQUENCE [LARGE SCALE GENOMIC DNA]</scope>
    <source>
        <strain evidence="2 3">AMFP18/2</strain>
    </source>
</reference>
<organism evidence="2 3">
    <name type="scientific">Batrachochytrium salamandrivorans</name>
    <dbReference type="NCBI Taxonomy" id="1357716"/>
    <lineage>
        <taxon>Eukaryota</taxon>
        <taxon>Fungi</taxon>
        <taxon>Fungi incertae sedis</taxon>
        <taxon>Chytridiomycota</taxon>
        <taxon>Chytridiomycota incertae sedis</taxon>
        <taxon>Chytridiomycetes</taxon>
        <taxon>Rhizophydiales</taxon>
        <taxon>Rhizophydiales incertae sedis</taxon>
        <taxon>Batrachochytrium</taxon>
    </lineage>
</organism>
<dbReference type="EMBL" id="JAFCIX010000024">
    <property type="protein sequence ID" value="KAH6600945.1"/>
    <property type="molecule type" value="Genomic_DNA"/>
</dbReference>
<feature type="chain" id="PRO_5046300454" evidence="1">
    <location>
        <begin position="17"/>
        <end position="251"/>
    </location>
</feature>
<evidence type="ECO:0000313" key="3">
    <source>
        <dbReference type="Proteomes" id="UP001648503"/>
    </source>
</evidence>
<evidence type="ECO:0000256" key="1">
    <source>
        <dbReference type="SAM" id="SignalP"/>
    </source>
</evidence>
<comment type="caution">
    <text evidence="2">The sequence shown here is derived from an EMBL/GenBank/DDBJ whole genome shotgun (WGS) entry which is preliminary data.</text>
</comment>
<sequence length="251" mass="27944">MIFPALLILLVSFCQGAPNPPTENNPYRLQNSPKTTSFMCLDSTVSFETDPRKAPSLLLSGLCNAARTTIAKITSAPLGANEKYQRDEAACKAARTEKRHINKMVNEAYHDTMTSKNDNFDEKFDYTQLVIAKLQDVTKLVEATCSKAEALRTKLTECVGKCMDDRNDAGVMAGAIMDTTLNMEDTARTTIKKATPASLGINEKYQREKAACKAARTEKRHIKKIVKDAYHDTMTSKYSSFEAKFSYTQLL</sequence>
<feature type="signal peptide" evidence="1">
    <location>
        <begin position="1"/>
        <end position="16"/>
    </location>
</feature>
<evidence type="ECO:0000313" key="2">
    <source>
        <dbReference type="EMBL" id="KAH6600945.1"/>
    </source>
</evidence>
<dbReference type="Proteomes" id="UP001648503">
    <property type="component" value="Unassembled WGS sequence"/>
</dbReference>
<accession>A0ABQ8FQP3</accession>
<name>A0ABQ8FQP3_9FUNG</name>
<gene>
    <name evidence="2" type="ORF">BASA50_001950</name>
</gene>